<feature type="compositionally biased region" description="Basic and acidic residues" evidence="1">
    <location>
        <begin position="86"/>
        <end position="104"/>
    </location>
</feature>
<sequence length="118" mass="13948">MIIHWNFKKNFKFHVSNCYSRELFQKNGRNIFEFNFQTSRNALYLIRVVSEMNISSTGDVRDKSVKSVPVSRYFQKNAIARARPLSTERDGEREKGRVSEREPKREAYVVRSNINLIT</sequence>
<dbReference type="Proteomes" id="UP001430953">
    <property type="component" value="Unassembled WGS sequence"/>
</dbReference>
<organism evidence="2 3">
    <name type="scientific">Cardiocondyla obscurior</name>
    <dbReference type="NCBI Taxonomy" id="286306"/>
    <lineage>
        <taxon>Eukaryota</taxon>
        <taxon>Metazoa</taxon>
        <taxon>Ecdysozoa</taxon>
        <taxon>Arthropoda</taxon>
        <taxon>Hexapoda</taxon>
        <taxon>Insecta</taxon>
        <taxon>Pterygota</taxon>
        <taxon>Neoptera</taxon>
        <taxon>Endopterygota</taxon>
        <taxon>Hymenoptera</taxon>
        <taxon>Apocrita</taxon>
        <taxon>Aculeata</taxon>
        <taxon>Formicoidea</taxon>
        <taxon>Formicidae</taxon>
        <taxon>Myrmicinae</taxon>
        <taxon>Cardiocondyla</taxon>
    </lineage>
</organism>
<gene>
    <name evidence="2" type="ORF">PUN28_002547</name>
</gene>
<comment type="caution">
    <text evidence="2">The sequence shown here is derived from an EMBL/GenBank/DDBJ whole genome shotgun (WGS) entry which is preliminary data.</text>
</comment>
<feature type="region of interest" description="Disordered" evidence="1">
    <location>
        <begin position="84"/>
        <end position="104"/>
    </location>
</feature>
<evidence type="ECO:0000313" key="3">
    <source>
        <dbReference type="Proteomes" id="UP001430953"/>
    </source>
</evidence>
<evidence type="ECO:0000313" key="2">
    <source>
        <dbReference type="EMBL" id="KAL0131022.1"/>
    </source>
</evidence>
<accession>A0AAW2GV26</accession>
<keyword evidence="3" id="KW-1185">Reference proteome</keyword>
<dbReference type="AlphaFoldDB" id="A0AAW2GV26"/>
<protein>
    <submittedName>
        <fullName evidence="2">Uncharacterized protein</fullName>
    </submittedName>
</protein>
<reference evidence="2 3" key="1">
    <citation type="submission" date="2023-03" db="EMBL/GenBank/DDBJ databases">
        <title>High recombination rates correlate with genetic variation in Cardiocondyla obscurior ants.</title>
        <authorList>
            <person name="Errbii M."/>
        </authorList>
    </citation>
    <scope>NUCLEOTIDE SEQUENCE [LARGE SCALE GENOMIC DNA]</scope>
    <source>
        <strain evidence="2">Alpha-2009</strain>
        <tissue evidence="2">Whole body</tissue>
    </source>
</reference>
<name>A0AAW2GV26_9HYME</name>
<dbReference type="EMBL" id="JADYXP020000002">
    <property type="protein sequence ID" value="KAL0131022.1"/>
    <property type="molecule type" value="Genomic_DNA"/>
</dbReference>
<proteinExistence type="predicted"/>
<evidence type="ECO:0000256" key="1">
    <source>
        <dbReference type="SAM" id="MobiDB-lite"/>
    </source>
</evidence>